<dbReference type="OrthoDB" id="202415at2759"/>
<dbReference type="InterPro" id="IPR051091">
    <property type="entry name" value="O-Glucosyltr/Glycosyltrsf_90"/>
</dbReference>
<evidence type="ECO:0000313" key="2">
    <source>
        <dbReference type="EMBL" id="KAD4584861.1"/>
    </source>
</evidence>
<sequence>MHHHEHQRVPQHMCPDFFRWIHEDLRPWSETGITEETIERAKQMADFRLVILNGTAYVEHYKRSVQSRDVFTIWGFLQLLRRYPGQVPDLDLMFECFDFPLVLKRNYDQSIAPPPLFRYCGDDDSFDIVFPDWSFWGWAEINIKPWDLLLKDLDEGNKRMEWIDREPYAYWKGNPWVAEHRKVLLKCNVSNTLDWNARLYIQDWARESHQDFKESHLADQCTHRQEELITCILDSFFFFLKKNICSHIFNSCRFKIYIEGSAWSVSEKYILACDSVTLMVTPRYYDFFTRGLMPGLHYWPVRMDDMCRSIKFATEWGNNHEQQSQAMGKTASSFIQQDLKMDHVYDYMFHLLTGYSKLMKYTPTVPQNAIELCSETMACASQGFAKQFMEGSTVKGAADVGPCIMPPPYDPQTLNSILDRKSNSIKRVEEWENKYFEQINQE</sequence>
<dbReference type="Pfam" id="PF05686">
    <property type="entry name" value="Glyco_transf_90"/>
    <property type="match status" value="2"/>
</dbReference>
<accession>A0A5N6NAI8</accession>
<dbReference type="AlphaFoldDB" id="A0A5N6NAI8"/>
<gene>
    <name evidence="2" type="ORF">E3N88_22462</name>
</gene>
<dbReference type="PANTHER" id="PTHR12203:SF101">
    <property type="entry name" value="LIPOPOLYSACCHARIDE-MODIFYING PROTEIN-RELATED"/>
    <property type="match status" value="1"/>
</dbReference>
<dbReference type="EMBL" id="SZYD01000012">
    <property type="protein sequence ID" value="KAD4584861.1"/>
    <property type="molecule type" value="Genomic_DNA"/>
</dbReference>
<protein>
    <recommendedName>
        <fullName evidence="1">Glycosyl transferase CAP10 domain-containing protein</fullName>
    </recommendedName>
</protein>
<name>A0A5N6NAI8_9ASTR</name>
<dbReference type="SMART" id="SM00672">
    <property type="entry name" value="CAP10"/>
    <property type="match status" value="1"/>
</dbReference>
<organism evidence="2 3">
    <name type="scientific">Mikania micrantha</name>
    <name type="common">bitter vine</name>
    <dbReference type="NCBI Taxonomy" id="192012"/>
    <lineage>
        <taxon>Eukaryota</taxon>
        <taxon>Viridiplantae</taxon>
        <taxon>Streptophyta</taxon>
        <taxon>Embryophyta</taxon>
        <taxon>Tracheophyta</taxon>
        <taxon>Spermatophyta</taxon>
        <taxon>Magnoliopsida</taxon>
        <taxon>eudicotyledons</taxon>
        <taxon>Gunneridae</taxon>
        <taxon>Pentapetalae</taxon>
        <taxon>asterids</taxon>
        <taxon>campanulids</taxon>
        <taxon>Asterales</taxon>
        <taxon>Asteraceae</taxon>
        <taxon>Asteroideae</taxon>
        <taxon>Heliantheae alliance</taxon>
        <taxon>Eupatorieae</taxon>
        <taxon>Mikania</taxon>
    </lineage>
</organism>
<reference evidence="2 3" key="1">
    <citation type="submission" date="2019-05" db="EMBL/GenBank/DDBJ databases">
        <title>Mikania micrantha, genome provides insights into the molecular mechanism of rapid growth.</title>
        <authorList>
            <person name="Liu B."/>
        </authorList>
    </citation>
    <scope>NUCLEOTIDE SEQUENCE [LARGE SCALE GENOMIC DNA]</scope>
    <source>
        <strain evidence="2">NLD-2019</strain>
        <tissue evidence="2">Leaf</tissue>
    </source>
</reference>
<dbReference type="InterPro" id="IPR006598">
    <property type="entry name" value="CAP10"/>
</dbReference>
<evidence type="ECO:0000259" key="1">
    <source>
        <dbReference type="SMART" id="SM00672"/>
    </source>
</evidence>
<proteinExistence type="predicted"/>
<evidence type="ECO:0000313" key="3">
    <source>
        <dbReference type="Proteomes" id="UP000326396"/>
    </source>
</evidence>
<feature type="domain" description="Glycosyl transferase CAP10" evidence="1">
    <location>
        <begin position="86"/>
        <end position="362"/>
    </location>
</feature>
<dbReference type="Proteomes" id="UP000326396">
    <property type="component" value="Linkage Group LG2"/>
</dbReference>
<keyword evidence="3" id="KW-1185">Reference proteome</keyword>
<comment type="caution">
    <text evidence="2">The sequence shown here is derived from an EMBL/GenBank/DDBJ whole genome shotgun (WGS) entry which is preliminary data.</text>
</comment>
<dbReference type="PANTHER" id="PTHR12203">
    <property type="entry name" value="KDEL LYS-ASP-GLU-LEU CONTAINING - RELATED"/>
    <property type="match status" value="1"/>
</dbReference>